<sequence length="211" mass="24735">MAELTDFMLATFRRNLETFVIFSDEEWDLFAAHLYLRKIKKREVFITSGSVCNEVGFIYSGTFRFFFLKEGIEISNYFCFERELVSSYRSFLKREPSVINIEAMENAEVICFSYATLEQLSNNPKISFKMERFGRLVAEYLICCYEDRVVAFVTQTPEERYRQLLQQQPDLLQRIPQHYIANFLGITPVSLSRIRKRIFAAVRSKGNSVAA</sequence>
<dbReference type="OrthoDB" id="663011at2"/>
<dbReference type="Proteomes" id="UP000253919">
    <property type="component" value="Unassembled WGS sequence"/>
</dbReference>
<protein>
    <submittedName>
        <fullName evidence="1">Non-specific serine/threonine protein kinase</fullName>
        <ecNumber evidence="1">2.7.11.1</ecNumber>
    </submittedName>
</protein>
<name>A0A369QR23_9BACT</name>
<evidence type="ECO:0000313" key="1">
    <source>
        <dbReference type="EMBL" id="RDC65687.1"/>
    </source>
</evidence>
<comment type="caution">
    <text evidence="1">The sequence shown here is derived from an EMBL/GenBank/DDBJ whole genome shotgun (WGS) entry which is preliminary data.</text>
</comment>
<keyword evidence="1" id="KW-0723">Serine/threonine-protein kinase</keyword>
<reference evidence="1 2" key="1">
    <citation type="submission" date="2018-04" db="EMBL/GenBank/DDBJ databases">
        <title>Adhaeribacter sp. HMF7616 genome sequencing and assembly.</title>
        <authorList>
            <person name="Kang H."/>
            <person name="Kang J."/>
            <person name="Cha I."/>
            <person name="Kim H."/>
            <person name="Joh K."/>
        </authorList>
    </citation>
    <scope>NUCLEOTIDE SEQUENCE [LARGE SCALE GENOMIC DNA]</scope>
    <source>
        <strain evidence="1 2">HMF7616</strain>
    </source>
</reference>
<keyword evidence="1" id="KW-0808">Transferase</keyword>
<dbReference type="EC" id="2.7.11.1" evidence="1"/>
<accession>A0A369QR23</accession>
<dbReference type="EMBL" id="QASA01000001">
    <property type="protein sequence ID" value="RDC65687.1"/>
    <property type="molecule type" value="Genomic_DNA"/>
</dbReference>
<proteinExistence type="predicted"/>
<organism evidence="1 2">
    <name type="scientific">Adhaeribacter pallidiroseus</name>
    <dbReference type="NCBI Taxonomy" id="2072847"/>
    <lineage>
        <taxon>Bacteria</taxon>
        <taxon>Pseudomonadati</taxon>
        <taxon>Bacteroidota</taxon>
        <taxon>Cytophagia</taxon>
        <taxon>Cytophagales</taxon>
        <taxon>Hymenobacteraceae</taxon>
        <taxon>Adhaeribacter</taxon>
    </lineage>
</organism>
<dbReference type="InterPro" id="IPR014710">
    <property type="entry name" value="RmlC-like_jellyroll"/>
</dbReference>
<dbReference type="InterPro" id="IPR018490">
    <property type="entry name" value="cNMP-bd_dom_sf"/>
</dbReference>
<gene>
    <name evidence="1" type="ORF">AHMF7616_04317</name>
</gene>
<dbReference type="AlphaFoldDB" id="A0A369QR23"/>
<dbReference type="GO" id="GO:0004674">
    <property type="term" value="F:protein serine/threonine kinase activity"/>
    <property type="evidence" value="ECO:0007669"/>
    <property type="project" value="UniProtKB-KW"/>
</dbReference>
<evidence type="ECO:0000313" key="2">
    <source>
        <dbReference type="Proteomes" id="UP000253919"/>
    </source>
</evidence>
<keyword evidence="1" id="KW-0418">Kinase</keyword>
<dbReference type="Gene3D" id="2.60.120.10">
    <property type="entry name" value="Jelly Rolls"/>
    <property type="match status" value="1"/>
</dbReference>
<dbReference type="RefSeq" id="WP_115374667.1">
    <property type="nucleotide sequence ID" value="NZ_QASA01000001.1"/>
</dbReference>
<keyword evidence="2" id="KW-1185">Reference proteome</keyword>
<dbReference type="SUPFAM" id="SSF51206">
    <property type="entry name" value="cAMP-binding domain-like"/>
    <property type="match status" value="1"/>
</dbReference>